<gene>
    <name evidence="1" type="ORF">SCALOS_LOCUS5106</name>
</gene>
<comment type="caution">
    <text evidence="1">The sequence shown here is derived from an EMBL/GenBank/DDBJ whole genome shotgun (WGS) entry which is preliminary data.</text>
</comment>
<dbReference type="Proteomes" id="UP000789860">
    <property type="component" value="Unassembled WGS sequence"/>
</dbReference>
<dbReference type="EMBL" id="CAJVPM010007795">
    <property type="protein sequence ID" value="CAG8548880.1"/>
    <property type="molecule type" value="Genomic_DNA"/>
</dbReference>
<proteinExistence type="predicted"/>
<accession>A0ACA9LVF5</accession>
<feature type="non-terminal residue" evidence="1">
    <location>
        <position position="239"/>
    </location>
</feature>
<evidence type="ECO:0000313" key="1">
    <source>
        <dbReference type="EMBL" id="CAG8548880.1"/>
    </source>
</evidence>
<protein>
    <submittedName>
        <fullName evidence="1">7785_t:CDS:1</fullName>
    </submittedName>
</protein>
<keyword evidence="2" id="KW-1185">Reference proteome</keyword>
<organism evidence="1 2">
    <name type="scientific">Scutellospora calospora</name>
    <dbReference type="NCBI Taxonomy" id="85575"/>
    <lineage>
        <taxon>Eukaryota</taxon>
        <taxon>Fungi</taxon>
        <taxon>Fungi incertae sedis</taxon>
        <taxon>Mucoromycota</taxon>
        <taxon>Glomeromycotina</taxon>
        <taxon>Glomeromycetes</taxon>
        <taxon>Diversisporales</taxon>
        <taxon>Gigasporaceae</taxon>
        <taxon>Scutellospora</taxon>
    </lineage>
</organism>
<reference evidence="1" key="1">
    <citation type="submission" date="2021-06" db="EMBL/GenBank/DDBJ databases">
        <authorList>
            <person name="Kallberg Y."/>
            <person name="Tangrot J."/>
            <person name="Rosling A."/>
        </authorList>
    </citation>
    <scope>NUCLEOTIDE SEQUENCE</scope>
    <source>
        <strain evidence="1">AU212A</strain>
    </source>
</reference>
<sequence length="239" mass="27058">MNNENDAIAKTEIESVESIQLAKDIKELFGYCKETYGSPTESRIVELKINNYEKETGKKFAETALAKVETSDKKNQKSYEDLIKLTDVNEVRTKGEESKTQESIIKRAQAAVKLKTLSDEEKTAEVKRLLEIIDKSSLSLYNETSDNDYQKINKDVSDLEAYIKASDTDKKGVARKKLDSLDTYDQRHSKNDDKKDQNTNNKTPFFRTGWGIVTIIAIVVVVFGAIAYFIKTNSSEEGE</sequence>
<name>A0ACA9LVF5_9GLOM</name>
<evidence type="ECO:0000313" key="2">
    <source>
        <dbReference type="Proteomes" id="UP000789860"/>
    </source>
</evidence>